<feature type="transmembrane region" description="Helical" evidence="1">
    <location>
        <begin position="6"/>
        <end position="23"/>
    </location>
</feature>
<keyword evidence="3" id="KW-1185">Reference proteome</keyword>
<feature type="transmembrane region" description="Helical" evidence="1">
    <location>
        <begin position="75"/>
        <end position="95"/>
    </location>
</feature>
<dbReference type="AlphaFoldDB" id="A0A6A6ZGN7"/>
<evidence type="ECO:0000313" key="3">
    <source>
        <dbReference type="Proteomes" id="UP000799424"/>
    </source>
</evidence>
<accession>A0A6A6ZGN7</accession>
<gene>
    <name evidence="2" type="ORF">CC86DRAFT_252227</name>
</gene>
<feature type="non-terminal residue" evidence="2">
    <location>
        <position position="1"/>
    </location>
</feature>
<feature type="transmembrane region" description="Helical" evidence="1">
    <location>
        <begin position="115"/>
        <end position="136"/>
    </location>
</feature>
<feature type="transmembrane region" description="Helical" evidence="1">
    <location>
        <begin position="156"/>
        <end position="178"/>
    </location>
</feature>
<evidence type="ECO:0008006" key="4">
    <source>
        <dbReference type="Google" id="ProtNLM"/>
    </source>
</evidence>
<reference evidence="2" key="1">
    <citation type="journal article" date="2020" name="Stud. Mycol.">
        <title>101 Dothideomycetes genomes: a test case for predicting lifestyles and emergence of pathogens.</title>
        <authorList>
            <person name="Haridas S."/>
            <person name="Albert R."/>
            <person name="Binder M."/>
            <person name="Bloem J."/>
            <person name="Labutti K."/>
            <person name="Salamov A."/>
            <person name="Andreopoulos B."/>
            <person name="Baker S."/>
            <person name="Barry K."/>
            <person name="Bills G."/>
            <person name="Bluhm B."/>
            <person name="Cannon C."/>
            <person name="Castanera R."/>
            <person name="Culley D."/>
            <person name="Daum C."/>
            <person name="Ezra D."/>
            <person name="Gonzalez J."/>
            <person name="Henrissat B."/>
            <person name="Kuo A."/>
            <person name="Liang C."/>
            <person name="Lipzen A."/>
            <person name="Lutzoni F."/>
            <person name="Magnuson J."/>
            <person name="Mondo S."/>
            <person name="Nolan M."/>
            <person name="Ohm R."/>
            <person name="Pangilinan J."/>
            <person name="Park H.-J."/>
            <person name="Ramirez L."/>
            <person name="Alfaro M."/>
            <person name="Sun H."/>
            <person name="Tritt A."/>
            <person name="Yoshinaga Y."/>
            <person name="Zwiers L.-H."/>
            <person name="Turgeon B."/>
            <person name="Goodwin S."/>
            <person name="Spatafora J."/>
            <person name="Crous P."/>
            <person name="Grigoriev I."/>
        </authorList>
    </citation>
    <scope>NUCLEOTIDE SEQUENCE</scope>
    <source>
        <strain evidence="2">CBS 113818</strain>
    </source>
</reference>
<keyword evidence="1" id="KW-0812">Transmembrane</keyword>
<organism evidence="2 3">
    <name type="scientific">Ophiobolus disseminans</name>
    <dbReference type="NCBI Taxonomy" id="1469910"/>
    <lineage>
        <taxon>Eukaryota</taxon>
        <taxon>Fungi</taxon>
        <taxon>Dikarya</taxon>
        <taxon>Ascomycota</taxon>
        <taxon>Pezizomycotina</taxon>
        <taxon>Dothideomycetes</taxon>
        <taxon>Pleosporomycetidae</taxon>
        <taxon>Pleosporales</taxon>
        <taxon>Pleosporineae</taxon>
        <taxon>Phaeosphaeriaceae</taxon>
        <taxon>Ophiobolus</taxon>
    </lineage>
</organism>
<protein>
    <recommendedName>
        <fullName evidence="4">G-protein coupled receptors family 1 profile domain-containing protein</fullName>
    </recommendedName>
</protein>
<keyword evidence="1" id="KW-1133">Transmembrane helix</keyword>
<dbReference type="OrthoDB" id="3210850at2759"/>
<feature type="transmembrane region" description="Helical" evidence="1">
    <location>
        <begin position="43"/>
        <end position="63"/>
    </location>
</feature>
<proteinExistence type="predicted"/>
<dbReference type="PANTHER" id="PTHR38848">
    <property type="entry name" value="G-PROTEIN COUPLED RECEPTORS FAMILY 3 PROFILE DOMAIN-CONTAINING PROTEIN"/>
    <property type="match status" value="1"/>
</dbReference>
<sequence length="305" mass="34199">EHPAHRTAAVVLCIVYACLLGLAQGYRAGRMAGRKTGTSVSDILVFVQGFLCTTFLFAVGINASGIGLSSDEQCYAAIRVCITLYILTKTALNLFLLERVYIVRAPFVKRTRDPVWVTGACITIAGYGGVMGWQYVRPGARLSRDDGICWIGIQSEAAAAFVILDIVTTVVLTFIFVWHLRRTITSSADWSQRYGYGIHREEDRPSVFRRLFSQNRRDAERSYRTRLPRANFRFMLVRNIIASVILLVDTIVNKAIFISWGWAKMGHACLLMCLTDVVLGMLITQWLTMRSAEDDTERHVSSSTP</sequence>
<evidence type="ECO:0000313" key="2">
    <source>
        <dbReference type="EMBL" id="KAF2820281.1"/>
    </source>
</evidence>
<evidence type="ECO:0000256" key="1">
    <source>
        <dbReference type="SAM" id="Phobius"/>
    </source>
</evidence>
<dbReference type="Proteomes" id="UP000799424">
    <property type="component" value="Unassembled WGS sequence"/>
</dbReference>
<feature type="non-terminal residue" evidence="2">
    <location>
        <position position="305"/>
    </location>
</feature>
<dbReference type="PANTHER" id="PTHR38848:SF3">
    <property type="entry name" value="G-PROTEIN COUPLED RECEPTORS FAMILY 3 PROFILE DOMAIN-CONTAINING PROTEIN"/>
    <property type="match status" value="1"/>
</dbReference>
<feature type="transmembrane region" description="Helical" evidence="1">
    <location>
        <begin position="236"/>
        <end position="259"/>
    </location>
</feature>
<dbReference type="EMBL" id="MU006241">
    <property type="protein sequence ID" value="KAF2820281.1"/>
    <property type="molecule type" value="Genomic_DNA"/>
</dbReference>
<name>A0A6A6ZGN7_9PLEO</name>
<keyword evidence="1" id="KW-0472">Membrane</keyword>